<evidence type="ECO:0000256" key="5">
    <source>
        <dbReference type="ARBA" id="ARBA00022989"/>
    </source>
</evidence>
<dbReference type="Proteomes" id="UP000198615">
    <property type="component" value="Unassembled WGS sequence"/>
</dbReference>
<feature type="domain" description="ABC transmembrane type-1" evidence="8">
    <location>
        <begin position="60"/>
        <end position="270"/>
    </location>
</feature>
<evidence type="ECO:0000256" key="7">
    <source>
        <dbReference type="RuleBase" id="RU363032"/>
    </source>
</evidence>
<evidence type="ECO:0000259" key="8">
    <source>
        <dbReference type="PROSITE" id="PS50928"/>
    </source>
</evidence>
<evidence type="ECO:0000256" key="3">
    <source>
        <dbReference type="ARBA" id="ARBA00022475"/>
    </source>
</evidence>
<accession>A0A8G2BIQ9</accession>
<protein>
    <submittedName>
        <fullName evidence="9">Putative thiamine transport system permease protein</fullName>
    </submittedName>
</protein>
<evidence type="ECO:0000256" key="1">
    <source>
        <dbReference type="ARBA" id="ARBA00004651"/>
    </source>
</evidence>
<dbReference type="CDD" id="cd06261">
    <property type="entry name" value="TM_PBP2"/>
    <property type="match status" value="1"/>
</dbReference>
<feature type="transmembrane region" description="Helical" evidence="7">
    <location>
        <begin position="421"/>
        <end position="445"/>
    </location>
</feature>
<keyword evidence="4 7" id="KW-0812">Transmembrane</keyword>
<reference evidence="9 10" key="1">
    <citation type="submission" date="2016-10" db="EMBL/GenBank/DDBJ databases">
        <authorList>
            <person name="Varghese N."/>
            <person name="Submissions S."/>
        </authorList>
    </citation>
    <scope>NUCLEOTIDE SEQUENCE [LARGE SCALE GENOMIC DNA]</scope>
    <source>
        <strain evidence="9 10">DSM 18839</strain>
    </source>
</reference>
<feature type="transmembrane region" description="Helical" evidence="7">
    <location>
        <begin position="466"/>
        <end position="495"/>
    </location>
</feature>
<organism evidence="9 10">
    <name type="scientific">Thalassobaculum litoreum DSM 18839</name>
    <dbReference type="NCBI Taxonomy" id="1123362"/>
    <lineage>
        <taxon>Bacteria</taxon>
        <taxon>Pseudomonadati</taxon>
        <taxon>Pseudomonadota</taxon>
        <taxon>Alphaproteobacteria</taxon>
        <taxon>Rhodospirillales</taxon>
        <taxon>Thalassobaculaceae</taxon>
        <taxon>Thalassobaculum</taxon>
    </lineage>
</organism>
<comment type="similarity">
    <text evidence="7">Belongs to the binding-protein-dependent transport system permease family.</text>
</comment>
<keyword evidence="6 7" id="KW-0472">Membrane</keyword>
<feature type="transmembrane region" description="Helical" evidence="7">
    <location>
        <begin position="524"/>
        <end position="546"/>
    </location>
</feature>
<feature type="transmembrane region" description="Helical" evidence="7">
    <location>
        <begin position="147"/>
        <end position="169"/>
    </location>
</feature>
<feature type="transmembrane region" description="Helical" evidence="7">
    <location>
        <begin position="353"/>
        <end position="376"/>
    </location>
</feature>
<evidence type="ECO:0000313" key="9">
    <source>
        <dbReference type="EMBL" id="SDF94132.1"/>
    </source>
</evidence>
<dbReference type="GO" id="GO:0005886">
    <property type="term" value="C:plasma membrane"/>
    <property type="evidence" value="ECO:0007669"/>
    <property type="project" value="UniProtKB-SubCell"/>
</dbReference>
<dbReference type="Gene3D" id="1.10.3720.10">
    <property type="entry name" value="MetI-like"/>
    <property type="match status" value="2"/>
</dbReference>
<dbReference type="AlphaFoldDB" id="A0A8G2BIQ9"/>
<dbReference type="InterPro" id="IPR035906">
    <property type="entry name" value="MetI-like_sf"/>
</dbReference>
<gene>
    <name evidence="9" type="ORF">SAMN05660686_02825</name>
</gene>
<dbReference type="OrthoDB" id="7852521at2"/>
<keyword evidence="5 7" id="KW-1133">Transmembrane helix</keyword>
<dbReference type="PANTHER" id="PTHR30183:SF6">
    <property type="entry name" value="INNER MEMBRANE ABC TRANSPORTER PERMEASE PROTEIN YNJC"/>
    <property type="match status" value="1"/>
</dbReference>
<dbReference type="PROSITE" id="PS50928">
    <property type="entry name" value="ABC_TM1"/>
    <property type="match status" value="2"/>
</dbReference>
<feature type="transmembrane region" description="Helical" evidence="7">
    <location>
        <begin position="256"/>
        <end position="278"/>
    </location>
</feature>
<proteinExistence type="inferred from homology"/>
<feature type="transmembrane region" description="Helical" evidence="7">
    <location>
        <begin position="58"/>
        <end position="83"/>
    </location>
</feature>
<feature type="transmembrane region" description="Helical" evidence="7">
    <location>
        <begin position="95"/>
        <end position="116"/>
    </location>
</feature>
<keyword evidence="2 7" id="KW-0813">Transport</keyword>
<feature type="transmembrane region" description="Helical" evidence="7">
    <location>
        <begin position="392"/>
        <end position="415"/>
    </location>
</feature>
<dbReference type="Pfam" id="PF00528">
    <property type="entry name" value="BPD_transp_1"/>
    <property type="match status" value="1"/>
</dbReference>
<feature type="transmembrane region" description="Helical" evidence="7">
    <location>
        <begin position="299"/>
        <end position="325"/>
    </location>
</feature>
<evidence type="ECO:0000256" key="6">
    <source>
        <dbReference type="ARBA" id="ARBA00023136"/>
    </source>
</evidence>
<name>A0A8G2BIQ9_9PROT</name>
<dbReference type="InterPro" id="IPR000515">
    <property type="entry name" value="MetI-like"/>
</dbReference>
<evidence type="ECO:0000256" key="4">
    <source>
        <dbReference type="ARBA" id="ARBA00022692"/>
    </source>
</evidence>
<dbReference type="SUPFAM" id="SSF161098">
    <property type="entry name" value="MetI-like"/>
    <property type="match status" value="2"/>
</dbReference>
<feature type="domain" description="ABC transmembrane type-1" evidence="8">
    <location>
        <begin position="354"/>
        <end position="542"/>
    </location>
</feature>
<feature type="transmembrane region" description="Helical" evidence="7">
    <location>
        <begin position="204"/>
        <end position="225"/>
    </location>
</feature>
<comment type="subcellular location">
    <subcellularLocation>
        <location evidence="1 7">Cell membrane</location>
        <topology evidence="1 7">Multi-pass membrane protein</topology>
    </subcellularLocation>
</comment>
<comment type="caution">
    <text evidence="9">The sequence shown here is derived from an EMBL/GenBank/DDBJ whole genome shotgun (WGS) entry which is preliminary data.</text>
</comment>
<dbReference type="EMBL" id="FNBW01000008">
    <property type="protein sequence ID" value="SDF94132.1"/>
    <property type="molecule type" value="Genomic_DNA"/>
</dbReference>
<keyword evidence="10" id="KW-1185">Reference proteome</keyword>
<evidence type="ECO:0000313" key="10">
    <source>
        <dbReference type="Proteomes" id="UP000198615"/>
    </source>
</evidence>
<dbReference type="PANTHER" id="PTHR30183">
    <property type="entry name" value="MOLYBDENUM TRANSPORT SYSTEM PERMEASE PROTEIN MODB"/>
    <property type="match status" value="1"/>
</dbReference>
<evidence type="ECO:0000256" key="2">
    <source>
        <dbReference type="ARBA" id="ARBA00022448"/>
    </source>
</evidence>
<keyword evidence="3" id="KW-1003">Cell membrane</keyword>
<dbReference type="GO" id="GO:0055085">
    <property type="term" value="P:transmembrane transport"/>
    <property type="evidence" value="ECO:0007669"/>
    <property type="project" value="InterPro"/>
</dbReference>
<sequence length="553" mass="58038">MIRLAPVLAVLVMIGPVAAGLVGTVLPALGWLPVLGGDTVSLDTFRALRAEPGLWTSAWLSLSVGLGSTAAAFCLTVGFTAAAQDTRMFRAASRLISPLLSVPHVTLAIGLAFLMAPSGWAARLLSPWATGWERPPDLLIVQDPHGLSLALGLMLKETPFLFVMLLAGLDSLPARRILATTRSLGYRPMTGWLKAVLPQVYPRLRLPIFAVLAFATSTVDMAILLGPTTPAPLAVRVVQWMGDPDLTRRFVGSAGAVLQAGIALAAIALWVAAERLVIVLGRPWIRAGGRGRGEGVWRALTVTAMGAAGAMAALSLLSLAVWSVAGPWRFPDALPAAVSVQGWMRGGADLVSAAGATVTVALAATALALALVVACLERETRLGARPGRAVDWLLYTPLIVPQVAFLFGVQVLLILGHLDGGWLAVVWSHLVFVLPYVFLSLAGAWRRFDARYIAVARSLGRSPTAVLFSVTLPMLARPVATAAAIGAAVSVALYLPTLFAGAGRIETLTTEAVARASSGDRRVIATYGLLQIALPLAGFSLAGLAARRFSRPR</sequence>